<name>A0A511HJ61_9BACT</name>
<reference evidence="2 5" key="2">
    <citation type="submission" date="2019-07" db="EMBL/GenBank/DDBJ databases">
        <title>Whole genome shotgun sequence of Myxococcus virescens NBRC 100334.</title>
        <authorList>
            <person name="Hosoyama A."/>
            <person name="Uohara A."/>
            <person name="Ohji S."/>
            <person name="Ichikawa N."/>
        </authorList>
    </citation>
    <scope>NUCLEOTIDE SEQUENCE [LARGE SCALE GENOMIC DNA]</scope>
    <source>
        <strain evidence="2 5">NBRC 100334</strain>
    </source>
</reference>
<proteinExistence type="predicted"/>
<keyword evidence="1" id="KW-1133">Transmembrane helix</keyword>
<keyword evidence="1" id="KW-0812">Transmembrane</keyword>
<dbReference type="Proteomes" id="UP000198717">
    <property type="component" value="Unassembled WGS sequence"/>
</dbReference>
<reference evidence="3 4" key="1">
    <citation type="submission" date="2016-10" db="EMBL/GenBank/DDBJ databases">
        <authorList>
            <person name="Varghese N."/>
            <person name="Submissions S."/>
        </authorList>
    </citation>
    <scope>NUCLEOTIDE SEQUENCE [LARGE SCALE GENOMIC DNA]</scope>
    <source>
        <strain evidence="3 4">DSM 2260</strain>
    </source>
</reference>
<evidence type="ECO:0000256" key="1">
    <source>
        <dbReference type="SAM" id="Phobius"/>
    </source>
</evidence>
<comment type="caution">
    <text evidence="2">The sequence shown here is derived from an EMBL/GenBank/DDBJ whole genome shotgun (WGS) entry which is preliminary data.</text>
</comment>
<sequence>MKPWEWVVFVMCMVVVAAAIVYWFFEGWDIDRCLDRGGAWDEARNACRFE</sequence>
<feature type="transmembrane region" description="Helical" evidence="1">
    <location>
        <begin position="6"/>
        <end position="25"/>
    </location>
</feature>
<keyword evidence="4" id="KW-1185">Reference proteome</keyword>
<evidence type="ECO:0000313" key="5">
    <source>
        <dbReference type="Proteomes" id="UP000321224"/>
    </source>
</evidence>
<dbReference type="AlphaFoldDB" id="A0A511HJ61"/>
<dbReference type="Proteomes" id="UP000321224">
    <property type="component" value="Unassembled WGS sequence"/>
</dbReference>
<evidence type="ECO:0000313" key="2">
    <source>
        <dbReference type="EMBL" id="GEL73607.1"/>
    </source>
</evidence>
<evidence type="ECO:0000313" key="4">
    <source>
        <dbReference type="Proteomes" id="UP000198717"/>
    </source>
</evidence>
<keyword evidence="1" id="KW-0472">Membrane</keyword>
<gene>
    <name evidence="2" type="ORF">MVI01_53910</name>
    <name evidence="3" type="ORF">SAMN04488504_10853</name>
</gene>
<dbReference type="EMBL" id="FNAJ01000008">
    <property type="protein sequence ID" value="SDE52627.1"/>
    <property type="molecule type" value="Genomic_DNA"/>
</dbReference>
<accession>A0A511HJ61</accession>
<organism evidence="2 5">
    <name type="scientific">Myxococcus virescens</name>
    <dbReference type="NCBI Taxonomy" id="83456"/>
    <lineage>
        <taxon>Bacteria</taxon>
        <taxon>Pseudomonadati</taxon>
        <taxon>Myxococcota</taxon>
        <taxon>Myxococcia</taxon>
        <taxon>Myxococcales</taxon>
        <taxon>Cystobacterineae</taxon>
        <taxon>Myxococcaceae</taxon>
        <taxon>Myxococcus</taxon>
    </lineage>
</organism>
<protein>
    <submittedName>
        <fullName evidence="2">Uncharacterized protein</fullName>
    </submittedName>
</protein>
<evidence type="ECO:0000313" key="3">
    <source>
        <dbReference type="EMBL" id="SDE52627.1"/>
    </source>
</evidence>
<dbReference type="EMBL" id="BJVY01000036">
    <property type="protein sequence ID" value="GEL73607.1"/>
    <property type="molecule type" value="Genomic_DNA"/>
</dbReference>